<keyword evidence="1" id="KW-0067">ATP-binding</keyword>
<name>A0A194XHU4_MOLSC</name>
<gene>
    <name evidence="3" type="ORF">LY89DRAFT_568995</name>
</gene>
<dbReference type="GO" id="GO:0005524">
    <property type="term" value="F:ATP binding"/>
    <property type="evidence" value="ECO:0007669"/>
    <property type="project" value="UniProtKB-UniRule"/>
</dbReference>
<protein>
    <recommendedName>
        <fullName evidence="2">ATP-grasp domain-containing protein</fullName>
    </recommendedName>
</protein>
<dbReference type="InterPro" id="IPR053269">
    <property type="entry name" value="Asp-Met_ligase"/>
</dbReference>
<feature type="domain" description="ATP-grasp" evidence="2">
    <location>
        <begin position="45"/>
        <end position="291"/>
    </location>
</feature>
<proteinExistence type="predicted"/>
<sequence>QQPKLHFFASPAHVVMADERIKLAPRLPLDGMDSLPHALHPDIHYELLSKRGLAIAEGSFATPCSRLLDLKVDWESQDGESSAAPTETVQSWMNEVVEAISERSIPFVLKLQQTIFGKGTYIVKSEEARSTLLSELKGLMDFNAGRTTKSNHHLMPATFVLTDFVDCPEGGSPSFAITFFVRRDGSHTFINCCEQTLSVHYTWDGSFISFAEQDRLSKHFSQTITEVSGYLHGKGYYGCVGIDVLEDRHGKQWVVDLNVRPPGSLILGLVKGFLYKDRGFNEASLLSAMRISTPKEVFINKFSTEFAEGRVIMTAWYCDLDHNVNWTSLIVGGETKEAVKGVIARL</sequence>
<dbReference type="OrthoDB" id="5946236at2759"/>
<accession>A0A194XHU4</accession>
<dbReference type="GO" id="GO:0046872">
    <property type="term" value="F:metal ion binding"/>
    <property type="evidence" value="ECO:0007669"/>
    <property type="project" value="InterPro"/>
</dbReference>
<evidence type="ECO:0000256" key="1">
    <source>
        <dbReference type="PROSITE-ProRule" id="PRU00409"/>
    </source>
</evidence>
<feature type="non-terminal residue" evidence="3">
    <location>
        <position position="1"/>
    </location>
</feature>
<dbReference type="GeneID" id="28818296"/>
<organism evidence="3 4">
    <name type="scientific">Mollisia scopiformis</name>
    <name type="common">Conifer needle endophyte fungus</name>
    <name type="synonym">Phialocephala scopiformis</name>
    <dbReference type="NCBI Taxonomy" id="149040"/>
    <lineage>
        <taxon>Eukaryota</taxon>
        <taxon>Fungi</taxon>
        <taxon>Dikarya</taxon>
        <taxon>Ascomycota</taxon>
        <taxon>Pezizomycotina</taxon>
        <taxon>Leotiomycetes</taxon>
        <taxon>Helotiales</taxon>
        <taxon>Mollisiaceae</taxon>
        <taxon>Mollisia</taxon>
    </lineage>
</organism>
<feature type="non-terminal residue" evidence="3">
    <location>
        <position position="346"/>
    </location>
</feature>
<keyword evidence="1" id="KW-0547">Nucleotide-binding</keyword>
<dbReference type="Proteomes" id="UP000070700">
    <property type="component" value="Unassembled WGS sequence"/>
</dbReference>
<dbReference type="InterPro" id="IPR011761">
    <property type="entry name" value="ATP-grasp"/>
</dbReference>
<dbReference type="PANTHER" id="PTHR37018">
    <property type="entry name" value="CULTURE SPECIFIC PROTEIN, PUTATIVE (AFU_ORTHOLOGUE AFUA_2G00130)-RELATED"/>
    <property type="match status" value="1"/>
</dbReference>
<evidence type="ECO:0000313" key="3">
    <source>
        <dbReference type="EMBL" id="KUJ19706.1"/>
    </source>
</evidence>
<dbReference type="EMBL" id="KQ947410">
    <property type="protein sequence ID" value="KUJ19706.1"/>
    <property type="molecule type" value="Genomic_DNA"/>
</dbReference>
<dbReference type="Gene3D" id="3.30.470.20">
    <property type="entry name" value="ATP-grasp fold, B domain"/>
    <property type="match status" value="1"/>
</dbReference>
<dbReference type="PROSITE" id="PS50975">
    <property type="entry name" value="ATP_GRASP"/>
    <property type="match status" value="1"/>
</dbReference>
<dbReference type="PANTHER" id="PTHR37018:SF1">
    <property type="entry name" value="CULTURE SPECIFIC PROTEIN, PUTATIVE (AFU_ORTHOLOGUE AFUA_2G00130)-RELATED"/>
    <property type="match status" value="1"/>
</dbReference>
<dbReference type="RefSeq" id="XP_018074061.1">
    <property type="nucleotide sequence ID" value="XM_018208570.1"/>
</dbReference>
<evidence type="ECO:0000259" key="2">
    <source>
        <dbReference type="PROSITE" id="PS50975"/>
    </source>
</evidence>
<dbReference type="STRING" id="149040.A0A194XHU4"/>
<keyword evidence="4" id="KW-1185">Reference proteome</keyword>
<dbReference type="SUPFAM" id="SSF56059">
    <property type="entry name" value="Glutathione synthetase ATP-binding domain-like"/>
    <property type="match status" value="1"/>
</dbReference>
<dbReference type="KEGG" id="psco:LY89DRAFT_568995"/>
<dbReference type="InParanoid" id="A0A194XHU4"/>
<reference evidence="3 4" key="1">
    <citation type="submission" date="2015-10" db="EMBL/GenBank/DDBJ databases">
        <title>Full genome of DAOMC 229536 Phialocephala scopiformis, a fungal endophyte of spruce producing the potent anti-insectan compound rugulosin.</title>
        <authorList>
            <consortium name="DOE Joint Genome Institute"/>
            <person name="Walker A.K."/>
            <person name="Frasz S.L."/>
            <person name="Seifert K.A."/>
            <person name="Miller J.D."/>
            <person name="Mondo S.J."/>
            <person name="Labutti K."/>
            <person name="Lipzen A."/>
            <person name="Dockter R."/>
            <person name="Kennedy M."/>
            <person name="Grigoriev I.V."/>
            <person name="Spatafora J.W."/>
        </authorList>
    </citation>
    <scope>NUCLEOTIDE SEQUENCE [LARGE SCALE GENOMIC DNA]</scope>
    <source>
        <strain evidence="3 4">CBS 120377</strain>
    </source>
</reference>
<evidence type="ECO:0000313" key="4">
    <source>
        <dbReference type="Proteomes" id="UP000070700"/>
    </source>
</evidence>
<dbReference type="AlphaFoldDB" id="A0A194XHU4"/>